<name>A0A564S3Q1_BIFLI</name>
<keyword evidence="2" id="KW-1133">Transmembrane helix</keyword>
<dbReference type="AlphaFoldDB" id="A0A564S3Q1"/>
<keyword evidence="2" id="KW-0812">Transmembrane</keyword>
<dbReference type="Gene3D" id="3.40.30.10">
    <property type="entry name" value="Glutaredoxin"/>
    <property type="match status" value="1"/>
</dbReference>
<feature type="domain" description="Thioredoxin-like fold" evidence="3">
    <location>
        <begin position="117"/>
        <end position="208"/>
    </location>
</feature>
<dbReference type="GO" id="GO:0004674">
    <property type="term" value="F:protein serine/threonine kinase activity"/>
    <property type="evidence" value="ECO:0007669"/>
    <property type="project" value="UniProtKB-EC"/>
</dbReference>
<dbReference type="InterPro" id="IPR036249">
    <property type="entry name" value="Thioredoxin-like_sf"/>
</dbReference>
<feature type="region of interest" description="Disordered" evidence="1">
    <location>
        <begin position="1"/>
        <end position="22"/>
    </location>
</feature>
<evidence type="ECO:0000256" key="1">
    <source>
        <dbReference type="SAM" id="MobiDB-lite"/>
    </source>
</evidence>
<dbReference type="EMBL" id="CABHML010000072">
    <property type="protein sequence ID" value="VUW84924.1"/>
    <property type="molecule type" value="Genomic_DNA"/>
</dbReference>
<dbReference type="Pfam" id="PF13462">
    <property type="entry name" value="Thioredoxin_4"/>
    <property type="match status" value="1"/>
</dbReference>
<dbReference type="RefSeq" id="WP_154050848.1">
    <property type="nucleotide sequence ID" value="NZ_CABHML010000072.1"/>
</dbReference>
<keyword evidence="4" id="KW-0418">Kinase</keyword>
<protein>
    <submittedName>
        <fullName evidence="4">Serine/threonine-protein kinase PknE</fullName>
        <ecNumber evidence="4">2.7.11.1</ecNumber>
    </submittedName>
</protein>
<feature type="compositionally biased region" description="Basic and acidic residues" evidence="1">
    <location>
        <begin position="1"/>
        <end position="20"/>
    </location>
</feature>
<gene>
    <name evidence="4" type="primary">pknE</name>
    <name evidence="4" type="ORF">BLONGUMMC1_01986</name>
</gene>
<organism evidence="4 5">
    <name type="scientific">Bifidobacterium longum subsp. infantis</name>
    <dbReference type="NCBI Taxonomy" id="1682"/>
    <lineage>
        <taxon>Bacteria</taxon>
        <taxon>Bacillati</taxon>
        <taxon>Actinomycetota</taxon>
        <taxon>Actinomycetes</taxon>
        <taxon>Bifidobacteriales</taxon>
        <taxon>Bifidobacteriaceae</taxon>
        <taxon>Bifidobacterium</taxon>
    </lineage>
</organism>
<dbReference type="InterPro" id="IPR012336">
    <property type="entry name" value="Thioredoxin-like_fold"/>
</dbReference>
<dbReference type="Proteomes" id="UP000319252">
    <property type="component" value="Unassembled WGS sequence"/>
</dbReference>
<evidence type="ECO:0000259" key="3">
    <source>
        <dbReference type="Pfam" id="PF13462"/>
    </source>
</evidence>
<evidence type="ECO:0000256" key="2">
    <source>
        <dbReference type="SAM" id="Phobius"/>
    </source>
</evidence>
<dbReference type="SUPFAM" id="SSF52833">
    <property type="entry name" value="Thioredoxin-like"/>
    <property type="match status" value="1"/>
</dbReference>
<proteinExistence type="predicted"/>
<keyword evidence="2" id="KW-0472">Membrane</keyword>
<reference evidence="4 5" key="1">
    <citation type="submission" date="2019-07" db="EMBL/GenBank/DDBJ databases">
        <authorList>
            <person name="Chang H.-W."/>
            <person name="Raman A."/>
            <person name="Venkatesh S."/>
            <person name="Gehrig J."/>
        </authorList>
    </citation>
    <scope>NUCLEOTIDE SEQUENCE [LARGE SCALE GENOMIC DNA]</scope>
    <source>
        <strain evidence="4">B.longum_ssp_infantis_4</strain>
    </source>
</reference>
<sequence length="325" mass="35250">MSDPKRQAKRATRAERRAAEEAAQQARAEQAAKERKQQTIIGCIVVAIIVVLVAIAGFAVYKAMRPSNTSSSSQQSNMTVDEAYSKLKKVSTQPANADDKAGFVISSKGYGQKAEGAPTVSIYMEPLCPGCASVNRQLDPTLVKLMNAGQLNIDLHFLNFQDNKSSDNYSNRAFNGAIYIAEHDDDPDHLLQYLSNIYAEDFQPGELSNYVSVSDNKLKKQAINAGVSEDVAAAAFSGDNEYVDWLTASNNYTILRPELFSSSGSFSSPTLTINGEYWDLHQLSLAKTSMVDGFLKAIGLDSDQVGVEGQMPSIGANKKPISLTD</sequence>
<evidence type="ECO:0000313" key="5">
    <source>
        <dbReference type="Proteomes" id="UP000319252"/>
    </source>
</evidence>
<accession>A0A564S3Q1</accession>
<dbReference type="EC" id="2.7.11.1" evidence="4"/>
<feature type="transmembrane region" description="Helical" evidence="2">
    <location>
        <begin position="40"/>
        <end position="61"/>
    </location>
</feature>
<keyword evidence="4" id="KW-0808">Transferase</keyword>
<evidence type="ECO:0000313" key="4">
    <source>
        <dbReference type="EMBL" id="VUW84924.1"/>
    </source>
</evidence>